<dbReference type="EMBL" id="VSSQ01014632">
    <property type="protein sequence ID" value="MPM54069.1"/>
    <property type="molecule type" value="Genomic_DNA"/>
</dbReference>
<sequence length="119" mass="12743">MPYCPFCGETYREGYTRCTDCDAELLPGSVPPDFVPTAPLLPLTDLVPVTGTWGYMETAIIYSLLESCGIRVRIFGCSSPAELLSGSTGIRAILVDARDAEAAKEILAAGPDQFLPPEV</sequence>
<organism evidence="2">
    <name type="scientific">bioreactor metagenome</name>
    <dbReference type="NCBI Taxonomy" id="1076179"/>
    <lineage>
        <taxon>unclassified sequences</taxon>
        <taxon>metagenomes</taxon>
        <taxon>ecological metagenomes</taxon>
    </lineage>
</organism>
<reference evidence="2" key="1">
    <citation type="submission" date="2019-08" db="EMBL/GenBank/DDBJ databases">
        <authorList>
            <person name="Kucharzyk K."/>
            <person name="Murdoch R.W."/>
            <person name="Higgins S."/>
            <person name="Loffler F."/>
        </authorList>
    </citation>
    <scope>NUCLEOTIDE SEQUENCE</scope>
</reference>
<name>A0A645ALP4_9ZZZZ</name>
<accession>A0A645ALP4</accession>
<dbReference type="AlphaFoldDB" id="A0A645ALP4"/>
<evidence type="ECO:0000259" key="1">
    <source>
        <dbReference type="Pfam" id="PF09413"/>
    </source>
</evidence>
<feature type="domain" description="DUF2007" evidence="1">
    <location>
        <begin position="60"/>
        <end position="108"/>
    </location>
</feature>
<dbReference type="InterPro" id="IPR018551">
    <property type="entry name" value="DUF2007"/>
</dbReference>
<dbReference type="Pfam" id="PF09413">
    <property type="entry name" value="DUF2007"/>
    <property type="match status" value="1"/>
</dbReference>
<protein>
    <recommendedName>
        <fullName evidence="1">DUF2007 domain-containing protein</fullName>
    </recommendedName>
</protein>
<gene>
    <name evidence="2" type="ORF">SDC9_100842</name>
</gene>
<evidence type="ECO:0000313" key="2">
    <source>
        <dbReference type="EMBL" id="MPM54069.1"/>
    </source>
</evidence>
<comment type="caution">
    <text evidence="2">The sequence shown here is derived from an EMBL/GenBank/DDBJ whole genome shotgun (WGS) entry which is preliminary data.</text>
</comment>
<proteinExistence type="predicted"/>